<dbReference type="Proteomes" id="UP000533598">
    <property type="component" value="Unassembled WGS sequence"/>
</dbReference>
<accession>A0A7W7CJU1</accession>
<feature type="signal peptide" evidence="1">
    <location>
        <begin position="1"/>
        <end position="28"/>
    </location>
</feature>
<name>A0A7W7CJU1_9PSEU</name>
<dbReference type="RefSeq" id="WP_185009805.1">
    <property type="nucleotide sequence ID" value="NZ_BAAAUI010000007.1"/>
</dbReference>
<evidence type="ECO:0000313" key="2">
    <source>
        <dbReference type="EMBL" id="MBB4682470.1"/>
    </source>
</evidence>
<feature type="chain" id="PRO_5031281664" evidence="1">
    <location>
        <begin position="29"/>
        <end position="306"/>
    </location>
</feature>
<keyword evidence="3" id="KW-1185">Reference proteome</keyword>
<evidence type="ECO:0000313" key="3">
    <source>
        <dbReference type="Proteomes" id="UP000533598"/>
    </source>
</evidence>
<proteinExistence type="predicted"/>
<comment type="caution">
    <text evidence="2">The sequence shown here is derived from an EMBL/GenBank/DDBJ whole genome shotgun (WGS) entry which is preliminary data.</text>
</comment>
<reference evidence="2 3" key="1">
    <citation type="submission" date="2020-08" db="EMBL/GenBank/DDBJ databases">
        <title>Sequencing the genomes of 1000 actinobacteria strains.</title>
        <authorList>
            <person name="Klenk H.-P."/>
        </authorList>
    </citation>
    <scope>NUCLEOTIDE SEQUENCE [LARGE SCALE GENOMIC DNA]</scope>
    <source>
        <strain evidence="2 3">DSM 44230</strain>
    </source>
</reference>
<gene>
    <name evidence="2" type="ORF">HNR67_008588</name>
</gene>
<sequence>MRKPNKILLTALTAVCLLAAGAQVSATAEPSDAGTPVNTYRDASGKVTVTVYERVGAVAAHTRDHRVTIPDADMVAVGGGAVATNQGNGALLTASYPLPGFTGWAASSKDHHAGQPHGLRGYVIGLKIAGMSADQLRAQLKVTEATSAVSAHPEAEAPNPGADSWALLGGGFTIQWTGAGNLATASFPTGGETWKARGKDHNQGDPARLVAYGVYLNRNLPVGRVAGSVLPGGSAFTNQPEATANVAEGFALTGGGAEVHWQGVGNLLWKLEPVAGSSRGYRGASKDHGGASPAALTAWAVGIRLS</sequence>
<dbReference type="EMBL" id="JACHMH010000001">
    <property type="protein sequence ID" value="MBB4682470.1"/>
    <property type="molecule type" value="Genomic_DNA"/>
</dbReference>
<evidence type="ECO:0000256" key="1">
    <source>
        <dbReference type="SAM" id="SignalP"/>
    </source>
</evidence>
<protein>
    <submittedName>
        <fullName evidence="2">Uncharacterized protein</fullName>
    </submittedName>
</protein>
<keyword evidence="1" id="KW-0732">Signal</keyword>
<dbReference type="AlphaFoldDB" id="A0A7W7CJU1"/>
<organism evidence="2 3">
    <name type="scientific">Crossiella cryophila</name>
    <dbReference type="NCBI Taxonomy" id="43355"/>
    <lineage>
        <taxon>Bacteria</taxon>
        <taxon>Bacillati</taxon>
        <taxon>Actinomycetota</taxon>
        <taxon>Actinomycetes</taxon>
        <taxon>Pseudonocardiales</taxon>
        <taxon>Pseudonocardiaceae</taxon>
        <taxon>Crossiella</taxon>
    </lineage>
</organism>